<dbReference type="AlphaFoldDB" id="A0A812RU31"/>
<feature type="region of interest" description="Disordered" evidence="2">
    <location>
        <begin position="109"/>
        <end position="157"/>
    </location>
</feature>
<gene>
    <name evidence="3" type="ORF">SNAT2548_LOCUS24831</name>
</gene>
<evidence type="ECO:0000256" key="2">
    <source>
        <dbReference type="SAM" id="MobiDB-lite"/>
    </source>
</evidence>
<dbReference type="EMBL" id="CAJNDS010002370">
    <property type="protein sequence ID" value="CAE7452780.1"/>
    <property type="molecule type" value="Genomic_DNA"/>
</dbReference>
<dbReference type="Proteomes" id="UP000604046">
    <property type="component" value="Unassembled WGS sequence"/>
</dbReference>
<evidence type="ECO:0000313" key="3">
    <source>
        <dbReference type="EMBL" id="CAE7452780.1"/>
    </source>
</evidence>
<dbReference type="OrthoDB" id="416353at2759"/>
<evidence type="ECO:0000313" key="4">
    <source>
        <dbReference type="Proteomes" id="UP000604046"/>
    </source>
</evidence>
<accession>A0A812RU31</accession>
<sequence length="576" mass="66892">MRKAIATASEVGARCGGVLRLGHRRFAMNSGTSFQHLASHLRHVQDRLRDAEAGKVTRVGDVLYDAEVEITNRIQRHLRDMPMKMSPVSVFYCLRTDIKAILARARESEARATSTAAGKQDKRSTGIASHPDSGDKDTADSPQQKQDSKNQNALKHEGGYGSFNAWRKAQSQHPKDEAFEIFMKLYRTQREGLSLQKRYDIIRRRRAKRNYALLNEGYKEEEEEYEAEEEEFQDGWRQQSILEDLWKAEYYRQHHRKLQEDIPEREQLAFRTDRLADVLKKAVQGEYADQNRPVLTHELADFDNPYMMKRTAMERLLHERCVRNQLDERCLPRLLDQHPDLTKLRRQAALPPEVLEPLAAFRGDVRWHFNARTRLRQKLQAANAALGAISQSQSLNEMLHALPENQVDEPSAQKVEGTHHPWRNHVGFDSAVPRGVAGGTKFGQPEPELQSEIARLRYPTLQRVAHSLPSDPKWRAHVVRSIRVLERSKDWDYKSKIDAINRMKEVYDHLKPSEVYTTALDEKLPVNRISSRIKRKYARDVEYVKTFPKKWRRVKSMTRYRPSLTATAPLKKDKKK</sequence>
<organism evidence="3 4">
    <name type="scientific">Symbiodinium natans</name>
    <dbReference type="NCBI Taxonomy" id="878477"/>
    <lineage>
        <taxon>Eukaryota</taxon>
        <taxon>Sar</taxon>
        <taxon>Alveolata</taxon>
        <taxon>Dinophyceae</taxon>
        <taxon>Suessiales</taxon>
        <taxon>Symbiodiniaceae</taxon>
        <taxon>Symbiodinium</taxon>
    </lineage>
</organism>
<reference evidence="3" key="1">
    <citation type="submission" date="2021-02" db="EMBL/GenBank/DDBJ databases">
        <authorList>
            <person name="Dougan E. K."/>
            <person name="Rhodes N."/>
            <person name="Thang M."/>
            <person name="Chan C."/>
        </authorList>
    </citation>
    <scope>NUCLEOTIDE SEQUENCE</scope>
</reference>
<comment type="caution">
    <text evidence="3">The sequence shown here is derived from an EMBL/GenBank/DDBJ whole genome shotgun (WGS) entry which is preliminary data.</text>
</comment>
<name>A0A812RU31_9DINO</name>
<feature type="coiled-coil region" evidence="1">
    <location>
        <begin position="204"/>
        <end position="235"/>
    </location>
</feature>
<evidence type="ECO:0000256" key="1">
    <source>
        <dbReference type="SAM" id="Coils"/>
    </source>
</evidence>
<keyword evidence="1" id="KW-0175">Coiled coil</keyword>
<protein>
    <submittedName>
        <fullName evidence="3">Uncharacterized protein</fullName>
    </submittedName>
</protein>
<keyword evidence="4" id="KW-1185">Reference proteome</keyword>
<feature type="compositionally biased region" description="Polar residues" evidence="2">
    <location>
        <begin position="140"/>
        <end position="153"/>
    </location>
</feature>
<proteinExistence type="predicted"/>